<reference evidence="9" key="1">
    <citation type="submission" date="2021-01" db="EMBL/GenBank/DDBJ databases">
        <title>Caligus Genome Assembly.</title>
        <authorList>
            <person name="Gallardo-Escarate C."/>
        </authorList>
    </citation>
    <scope>NUCLEOTIDE SEQUENCE [LARGE SCALE GENOMIC DNA]</scope>
</reference>
<dbReference type="GO" id="GO:0004519">
    <property type="term" value="F:endonuclease activity"/>
    <property type="evidence" value="ECO:0007669"/>
    <property type="project" value="UniProtKB-KW"/>
</dbReference>
<keyword evidence="3" id="KW-0540">Nuclease</keyword>
<dbReference type="CDD" id="cd09274">
    <property type="entry name" value="RNase_HI_RT_Ty3"/>
    <property type="match status" value="1"/>
</dbReference>
<sequence length="86" mass="9943">MVQTDASRLNGLGYILLQEDEQGTWKLIECGSRFITEAEERYAMVELELLAAVWALRKCHIYLFGLSEFTLVTDHQPLLTILNKKR</sequence>
<dbReference type="PANTHER" id="PTHR37984">
    <property type="entry name" value="PROTEIN CBG26694"/>
    <property type="match status" value="1"/>
</dbReference>
<dbReference type="GO" id="GO:0016787">
    <property type="term" value="F:hydrolase activity"/>
    <property type="evidence" value="ECO:0007669"/>
    <property type="project" value="UniProtKB-KW"/>
</dbReference>
<keyword evidence="6" id="KW-0695">RNA-directed DNA polymerase</keyword>
<proteinExistence type="predicted"/>
<dbReference type="OrthoDB" id="10068564at2759"/>
<dbReference type="EMBL" id="CP045896">
    <property type="protein sequence ID" value="QQP50168.1"/>
    <property type="molecule type" value="Genomic_DNA"/>
</dbReference>
<dbReference type="Proteomes" id="UP000595437">
    <property type="component" value="Chromosome 7"/>
</dbReference>
<evidence type="ECO:0000256" key="4">
    <source>
        <dbReference type="ARBA" id="ARBA00022759"/>
    </source>
</evidence>
<dbReference type="Pfam" id="PF17917">
    <property type="entry name" value="RT_RNaseH"/>
    <property type="match status" value="1"/>
</dbReference>
<dbReference type="InterPro" id="IPR041373">
    <property type="entry name" value="RT_RNaseH"/>
</dbReference>
<evidence type="ECO:0000256" key="5">
    <source>
        <dbReference type="ARBA" id="ARBA00022801"/>
    </source>
</evidence>
<feature type="domain" description="Reverse transcriptase RNase H-like" evidence="7">
    <location>
        <begin position="2"/>
        <end position="85"/>
    </location>
</feature>
<dbReference type="InterPro" id="IPR043502">
    <property type="entry name" value="DNA/RNA_pol_sf"/>
</dbReference>
<gene>
    <name evidence="8" type="ORF">FKW44_011080</name>
</gene>
<keyword evidence="1" id="KW-0808">Transferase</keyword>
<organism evidence="8 9">
    <name type="scientific">Caligus rogercresseyi</name>
    <name type="common">Sea louse</name>
    <dbReference type="NCBI Taxonomy" id="217165"/>
    <lineage>
        <taxon>Eukaryota</taxon>
        <taxon>Metazoa</taxon>
        <taxon>Ecdysozoa</taxon>
        <taxon>Arthropoda</taxon>
        <taxon>Crustacea</taxon>
        <taxon>Multicrustacea</taxon>
        <taxon>Hexanauplia</taxon>
        <taxon>Copepoda</taxon>
        <taxon>Siphonostomatoida</taxon>
        <taxon>Caligidae</taxon>
        <taxon>Caligus</taxon>
    </lineage>
</organism>
<evidence type="ECO:0000256" key="2">
    <source>
        <dbReference type="ARBA" id="ARBA00022695"/>
    </source>
</evidence>
<name>A0A7T8K8J5_CALRO</name>
<dbReference type="GO" id="GO:0003964">
    <property type="term" value="F:RNA-directed DNA polymerase activity"/>
    <property type="evidence" value="ECO:0007669"/>
    <property type="project" value="UniProtKB-KW"/>
</dbReference>
<keyword evidence="9" id="KW-1185">Reference proteome</keyword>
<protein>
    <recommendedName>
        <fullName evidence="7">Reverse transcriptase RNase H-like domain-containing protein</fullName>
    </recommendedName>
</protein>
<evidence type="ECO:0000256" key="6">
    <source>
        <dbReference type="ARBA" id="ARBA00022918"/>
    </source>
</evidence>
<accession>A0A7T8K8J5</accession>
<dbReference type="SUPFAM" id="SSF56672">
    <property type="entry name" value="DNA/RNA polymerases"/>
    <property type="match status" value="1"/>
</dbReference>
<evidence type="ECO:0000313" key="9">
    <source>
        <dbReference type="Proteomes" id="UP000595437"/>
    </source>
</evidence>
<evidence type="ECO:0000259" key="7">
    <source>
        <dbReference type="Pfam" id="PF17917"/>
    </source>
</evidence>
<dbReference type="InterPro" id="IPR050951">
    <property type="entry name" value="Retrovirus_Pol_polyprotein"/>
</dbReference>
<keyword evidence="5" id="KW-0378">Hydrolase</keyword>
<evidence type="ECO:0000256" key="3">
    <source>
        <dbReference type="ARBA" id="ARBA00022722"/>
    </source>
</evidence>
<dbReference type="PANTHER" id="PTHR37984:SF5">
    <property type="entry name" value="PROTEIN NYNRIN-LIKE"/>
    <property type="match status" value="1"/>
</dbReference>
<dbReference type="AlphaFoldDB" id="A0A7T8K8J5"/>
<evidence type="ECO:0000256" key="1">
    <source>
        <dbReference type="ARBA" id="ARBA00022679"/>
    </source>
</evidence>
<evidence type="ECO:0000313" key="8">
    <source>
        <dbReference type="EMBL" id="QQP50168.1"/>
    </source>
</evidence>
<keyword evidence="4" id="KW-0255">Endonuclease</keyword>
<keyword evidence="2" id="KW-0548">Nucleotidyltransferase</keyword>